<dbReference type="Pfam" id="PF01936">
    <property type="entry name" value="NYN"/>
    <property type="match status" value="1"/>
</dbReference>
<protein>
    <submittedName>
        <fullName evidence="2">Uncharacterized conserved protein, LabA/DUF88 family</fullName>
    </submittedName>
</protein>
<proteinExistence type="predicted"/>
<feature type="domain" description="NYN" evidence="1">
    <location>
        <begin position="3"/>
        <end position="164"/>
    </location>
</feature>
<evidence type="ECO:0000313" key="3">
    <source>
        <dbReference type="Proteomes" id="UP000199258"/>
    </source>
</evidence>
<evidence type="ECO:0000313" key="2">
    <source>
        <dbReference type="EMBL" id="SDI46209.1"/>
    </source>
</evidence>
<dbReference type="RefSeq" id="WP_090587143.1">
    <property type="nucleotide sequence ID" value="NZ_FNDT01000012.1"/>
</dbReference>
<organism evidence="2 3">
    <name type="scientific">Arthrobacter subterraneus</name>
    <dbReference type="NCBI Taxonomy" id="335973"/>
    <lineage>
        <taxon>Bacteria</taxon>
        <taxon>Bacillati</taxon>
        <taxon>Actinomycetota</taxon>
        <taxon>Actinomycetes</taxon>
        <taxon>Micrococcales</taxon>
        <taxon>Micrococcaceae</taxon>
        <taxon>Arthrobacter</taxon>
    </lineage>
</organism>
<dbReference type="OrthoDB" id="9809421at2"/>
<accession>A0A1G8KS59</accession>
<sequence length="202" mass="22587">MVMYVDGFNLYNGLHQSFGRKYLWLDLVKLAEALRPKNDVLQVKYFTAPVLNEPGAQARQNSYWQALQTVNGGRITIIQGRYQGKNRTCRSCNSTWTVYEEKETDVSIAVSLVADAARNAADSFLLVSGDSDLAPAVRMAKELNPRSFVTAAFPPARFSAELKRLMPASFHIGRAKIAQCQLPDPVLQADGTVLHRRPSKWK</sequence>
<reference evidence="2 3" key="1">
    <citation type="submission" date="2016-10" db="EMBL/GenBank/DDBJ databases">
        <authorList>
            <person name="de Groot N.N."/>
        </authorList>
    </citation>
    <scope>NUCLEOTIDE SEQUENCE [LARGE SCALE GENOMIC DNA]</scope>
    <source>
        <strain evidence="2 3">NP_1H</strain>
    </source>
</reference>
<dbReference type="InterPro" id="IPR021139">
    <property type="entry name" value="NYN"/>
</dbReference>
<dbReference type="AlphaFoldDB" id="A0A1G8KS59"/>
<dbReference type="GO" id="GO:0004540">
    <property type="term" value="F:RNA nuclease activity"/>
    <property type="evidence" value="ECO:0007669"/>
    <property type="project" value="InterPro"/>
</dbReference>
<dbReference type="CDD" id="cd18722">
    <property type="entry name" value="PIN_NicB-like"/>
    <property type="match status" value="1"/>
</dbReference>
<name>A0A1G8KS59_9MICC</name>
<dbReference type="Gene3D" id="3.40.50.1010">
    <property type="entry name" value="5'-nuclease"/>
    <property type="match status" value="1"/>
</dbReference>
<gene>
    <name evidence="2" type="ORF">SAMN04488693_1122</name>
</gene>
<dbReference type="STRING" id="335973.SAMN04488693_1122"/>
<dbReference type="EMBL" id="FNDT01000012">
    <property type="protein sequence ID" value="SDI46209.1"/>
    <property type="molecule type" value="Genomic_DNA"/>
</dbReference>
<dbReference type="Proteomes" id="UP000199258">
    <property type="component" value="Unassembled WGS sequence"/>
</dbReference>
<keyword evidence="3" id="KW-1185">Reference proteome</keyword>
<evidence type="ECO:0000259" key="1">
    <source>
        <dbReference type="Pfam" id="PF01936"/>
    </source>
</evidence>